<comment type="caution">
    <text evidence="4">The sequence shown here is derived from an EMBL/GenBank/DDBJ whole genome shotgun (WGS) entry which is preliminary data.</text>
</comment>
<proteinExistence type="predicted"/>
<evidence type="ECO:0000313" key="4">
    <source>
        <dbReference type="EMBL" id="OAA33534.1"/>
    </source>
</evidence>
<feature type="compositionally biased region" description="Low complexity" evidence="2">
    <location>
        <begin position="210"/>
        <end position="220"/>
    </location>
</feature>
<evidence type="ECO:0000259" key="3">
    <source>
        <dbReference type="Pfam" id="PF15456"/>
    </source>
</evidence>
<feature type="region of interest" description="Disordered" evidence="2">
    <location>
        <begin position="1"/>
        <end position="39"/>
    </location>
</feature>
<feature type="compositionally biased region" description="Basic and acidic residues" evidence="2">
    <location>
        <begin position="324"/>
        <end position="345"/>
    </location>
</feature>
<dbReference type="AlphaFoldDB" id="A0A166VDB4"/>
<feature type="compositionally biased region" description="Polar residues" evidence="2">
    <location>
        <begin position="114"/>
        <end position="123"/>
    </location>
</feature>
<keyword evidence="1" id="KW-0175">Coiled coil</keyword>
<gene>
    <name evidence="4" type="ORF">AAL_00999</name>
</gene>
<keyword evidence="5" id="KW-1185">Reference proteome</keyword>
<feature type="coiled-coil region" evidence="1">
    <location>
        <begin position="456"/>
        <end position="490"/>
    </location>
</feature>
<accession>A0A166VDB4</accession>
<feature type="compositionally biased region" description="Polar residues" evidence="2">
    <location>
        <begin position="241"/>
        <end position="263"/>
    </location>
</feature>
<feature type="region of interest" description="Disordered" evidence="2">
    <location>
        <begin position="514"/>
        <end position="547"/>
    </location>
</feature>
<sequence length="734" mass="80440">MAHIANCVASPEDEFMSKSPSPSNLMLSTTPPTSSTDKPFAWRMQPAEQRKYQLFPKDKPLPVLNVVKSVDPETAFEMAMGEKSSIGPNLRLRLNQNHPSRRRKISVPELEPMTTVQEVSMDSPTIPGRPPLHERSASAPDGGRDGKKLPLGMLGDIHLRVGKGFSKSIERAFSPTALRPTTPQSQARQLAPLVIPAADLPRSLEKKSSSSKLRSDSTPSVSSSKHARADNSPLGRPRITPDSSTSDLSFPGSATTDATSIATLPTPVSAPIFDSYRAIPQPWDSVTSLPMTAEIHRKPTPQGHRRGASESSTSIMDRGRPRKRSESRSKNELPELPIKGHESKRSISCERRAFEQLPQGWRPSEAGQNLSSSDVMTLRKQALGQAERFEVLKIDDVESLSKELRRLDERTDYLRRTYTSLRAGRRNLHSRICQYLRSPRVAKFSHDAMLKQEEALAELDASIDDWVTKLEQAENRRMRVRQKLLEHVAAASILPGTLPMSAISESLQQVMGIQSPTGPRELSTPPRSPSQACFGRRSGETSPSPHRVVAQVPVATLEEPVVGKDAENATSLSRADSILTLNRRDVESIRVYAGDDVYALLADVENEISKMGGAYSPTSSLAPAPLSGAEENEDTSERERQRQRSHDKLDGFYCTSPTSITAPSARAPESVENKAHVFTKTSRPKAFKAQGVIAHMIAPSPAANNMTPSPLSPLPVVKNTANSENFLTSAVFKP</sequence>
<dbReference type="STRING" id="1081109.A0A166VDB4"/>
<feature type="compositionally biased region" description="Polar residues" evidence="2">
    <location>
        <begin position="179"/>
        <end position="188"/>
    </location>
</feature>
<dbReference type="Pfam" id="PF15456">
    <property type="entry name" value="Uds1"/>
    <property type="match status" value="1"/>
</dbReference>
<dbReference type="EMBL" id="AZGY01000001">
    <property type="protein sequence ID" value="OAA33534.1"/>
    <property type="molecule type" value="Genomic_DNA"/>
</dbReference>
<feature type="compositionally biased region" description="Low complexity" evidence="2">
    <location>
        <begin position="614"/>
        <end position="629"/>
    </location>
</feature>
<feature type="region of interest" description="Disordered" evidence="2">
    <location>
        <begin position="614"/>
        <end position="654"/>
    </location>
</feature>
<feature type="compositionally biased region" description="Basic and acidic residues" evidence="2">
    <location>
        <begin position="635"/>
        <end position="650"/>
    </location>
</feature>
<evidence type="ECO:0000256" key="2">
    <source>
        <dbReference type="SAM" id="MobiDB-lite"/>
    </source>
</evidence>
<feature type="region of interest" description="Disordered" evidence="2">
    <location>
        <begin position="80"/>
        <end position="151"/>
    </location>
</feature>
<name>A0A166VDB4_9HYPO</name>
<evidence type="ECO:0000313" key="5">
    <source>
        <dbReference type="Proteomes" id="UP000078544"/>
    </source>
</evidence>
<feature type="region of interest" description="Disordered" evidence="2">
    <location>
        <begin position="296"/>
        <end position="345"/>
    </location>
</feature>
<protein>
    <recommendedName>
        <fullName evidence="3">Up-regulated during septation protein 1 domain-containing protein</fullName>
    </recommendedName>
</protein>
<dbReference type="OrthoDB" id="5429395at2759"/>
<dbReference type="InterPro" id="IPR029191">
    <property type="entry name" value="Uds1"/>
</dbReference>
<dbReference type="Proteomes" id="UP000078544">
    <property type="component" value="Unassembled WGS sequence"/>
</dbReference>
<feature type="domain" description="Up-regulated during septation protein 1" evidence="3">
    <location>
        <begin position="377"/>
        <end position="491"/>
    </location>
</feature>
<feature type="compositionally biased region" description="Basic and acidic residues" evidence="2">
    <location>
        <begin position="131"/>
        <end position="148"/>
    </location>
</feature>
<feature type="compositionally biased region" description="Low complexity" evidence="2">
    <location>
        <begin position="19"/>
        <end position="36"/>
    </location>
</feature>
<feature type="region of interest" description="Disordered" evidence="2">
    <location>
        <begin position="174"/>
        <end position="266"/>
    </location>
</feature>
<reference evidence="4 5" key="1">
    <citation type="journal article" date="2016" name="Genome Biol. Evol.">
        <title>Divergent and convergent evolution of fungal pathogenicity.</title>
        <authorList>
            <person name="Shang Y."/>
            <person name="Xiao G."/>
            <person name="Zheng P."/>
            <person name="Cen K."/>
            <person name="Zhan S."/>
            <person name="Wang C."/>
        </authorList>
    </citation>
    <scope>NUCLEOTIDE SEQUENCE [LARGE SCALE GENOMIC DNA]</scope>
    <source>
        <strain evidence="4 5">RCEF 2490</strain>
    </source>
</reference>
<organism evidence="4 5">
    <name type="scientific">Moelleriella libera RCEF 2490</name>
    <dbReference type="NCBI Taxonomy" id="1081109"/>
    <lineage>
        <taxon>Eukaryota</taxon>
        <taxon>Fungi</taxon>
        <taxon>Dikarya</taxon>
        <taxon>Ascomycota</taxon>
        <taxon>Pezizomycotina</taxon>
        <taxon>Sordariomycetes</taxon>
        <taxon>Hypocreomycetidae</taxon>
        <taxon>Hypocreales</taxon>
        <taxon>Clavicipitaceae</taxon>
        <taxon>Moelleriella</taxon>
    </lineage>
</organism>
<evidence type="ECO:0000256" key="1">
    <source>
        <dbReference type="SAM" id="Coils"/>
    </source>
</evidence>